<sequence>MYISSCSPTCTTSKQDCNAHYRITTTQKFMYGKQIHTCYMTIQSKCVHQTSSFWTLQIINTHRKPFTIKM</sequence>
<gene>
    <name evidence="1" type="ORF">BTMF_LOCUS3017</name>
</gene>
<accession>A0A3P7T0G1</accession>
<reference evidence="1 2" key="1">
    <citation type="submission" date="2018-11" db="EMBL/GenBank/DDBJ databases">
        <authorList>
            <consortium name="Pathogen Informatics"/>
        </authorList>
    </citation>
    <scope>NUCLEOTIDE SEQUENCE [LARGE SCALE GENOMIC DNA]</scope>
</reference>
<dbReference type="EMBL" id="UZAG01002637">
    <property type="protein sequence ID" value="VDO13851.1"/>
    <property type="molecule type" value="Genomic_DNA"/>
</dbReference>
<evidence type="ECO:0000313" key="2">
    <source>
        <dbReference type="Proteomes" id="UP000280834"/>
    </source>
</evidence>
<evidence type="ECO:0000313" key="1">
    <source>
        <dbReference type="EMBL" id="VDO13851.1"/>
    </source>
</evidence>
<proteinExistence type="predicted"/>
<name>A0A3P7T0G1_9BILA</name>
<protein>
    <submittedName>
        <fullName evidence="1">Uncharacterized protein</fullName>
    </submittedName>
</protein>
<dbReference type="AlphaFoldDB" id="A0A3P7T0G1"/>
<dbReference type="Proteomes" id="UP000280834">
    <property type="component" value="Unassembled WGS sequence"/>
</dbReference>
<organism evidence="1 2">
    <name type="scientific">Brugia timori</name>
    <dbReference type="NCBI Taxonomy" id="42155"/>
    <lineage>
        <taxon>Eukaryota</taxon>
        <taxon>Metazoa</taxon>
        <taxon>Ecdysozoa</taxon>
        <taxon>Nematoda</taxon>
        <taxon>Chromadorea</taxon>
        <taxon>Rhabditida</taxon>
        <taxon>Spirurina</taxon>
        <taxon>Spiruromorpha</taxon>
        <taxon>Filarioidea</taxon>
        <taxon>Onchocercidae</taxon>
        <taxon>Brugia</taxon>
    </lineage>
</organism>
<keyword evidence="2" id="KW-1185">Reference proteome</keyword>